<name>A0ACB9IK86_9ASTR</name>
<keyword evidence="2" id="KW-1185">Reference proteome</keyword>
<dbReference type="EMBL" id="CM042025">
    <property type="protein sequence ID" value="KAI3808206.1"/>
    <property type="molecule type" value="Genomic_DNA"/>
</dbReference>
<comment type="caution">
    <text evidence="1">The sequence shown here is derived from an EMBL/GenBank/DDBJ whole genome shotgun (WGS) entry which is preliminary data.</text>
</comment>
<proteinExistence type="predicted"/>
<reference evidence="2" key="1">
    <citation type="journal article" date="2022" name="Mol. Ecol. Resour.">
        <title>The genomes of chicory, endive, great burdock and yacon provide insights into Asteraceae palaeo-polyploidization history and plant inulin production.</title>
        <authorList>
            <person name="Fan W."/>
            <person name="Wang S."/>
            <person name="Wang H."/>
            <person name="Wang A."/>
            <person name="Jiang F."/>
            <person name="Liu H."/>
            <person name="Zhao H."/>
            <person name="Xu D."/>
            <person name="Zhang Y."/>
        </authorList>
    </citation>
    <scope>NUCLEOTIDE SEQUENCE [LARGE SCALE GENOMIC DNA]</scope>
    <source>
        <strain evidence="2">cv. Yunnan</strain>
    </source>
</reference>
<evidence type="ECO:0000313" key="2">
    <source>
        <dbReference type="Proteomes" id="UP001056120"/>
    </source>
</evidence>
<protein>
    <submittedName>
        <fullName evidence="1">Uncharacterized protein</fullName>
    </submittedName>
</protein>
<gene>
    <name evidence="1" type="ORF">L1987_24154</name>
</gene>
<evidence type="ECO:0000313" key="1">
    <source>
        <dbReference type="EMBL" id="KAI3808206.1"/>
    </source>
</evidence>
<sequence length="135" mass="14915">MALTRELFHNFRGYDNSKDLWKPLQKRFEGNSDIKKSKRDLLMEEAIGKVQAHNMNLRKKESSGRPQIQDPSMYHGTSSTTKSSCSGFALFSGNSTEEDHSNGCGGHTCYASGLGSGSHQHHTSRNPPSKTSANQ</sequence>
<dbReference type="Proteomes" id="UP001056120">
    <property type="component" value="Linkage Group LG08"/>
</dbReference>
<reference evidence="1 2" key="2">
    <citation type="journal article" date="2022" name="Mol. Ecol. Resour.">
        <title>The genomes of chicory, endive, great burdock and yacon provide insights into Asteraceae paleo-polyploidization history and plant inulin production.</title>
        <authorList>
            <person name="Fan W."/>
            <person name="Wang S."/>
            <person name="Wang H."/>
            <person name="Wang A."/>
            <person name="Jiang F."/>
            <person name="Liu H."/>
            <person name="Zhao H."/>
            <person name="Xu D."/>
            <person name="Zhang Y."/>
        </authorList>
    </citation>
    <scope>NUCLEOTIDE SEQUENCE [LARGE SCALE GENOMIC DNA]</scope>
    <source>
        <strain evidence="2">cv. Yunnan</strain>
        <tissue evidence="1">Leaves</tissue>
    </source>
</reference>
<organism evidence="1 2">
    <name type="scientific">Smallanthus sonchifolius</name>
    <dbReference type="NCBI Taxonomy" id="185202"/>
    <lineage>
        <taxon>Eukaryota</taxon>
        <taxon>Viridiplantae</taxon>
        <taxon>Streptophyta</taxon>
        <taxon>Embryophyta</taxon>
        <taxon>Tracheophyta</taxon>
        <taxon>Spermatophyta</taxon>
        <taxon>Magnoliopsida</taxon>
        <taxon>eudicotyledons</taxon>
        <taxon>Gunneridae</taxon>
        <taxon>Pentapetalae</taxon>
        <taxon>asterids</taxon>
        <taxon>campanulids</taxon>
        <taxon>Asterales</taxon>
        <taxon>Asteraceae</taxon>
        <taxon>Asteroideae</taxon>
        <taxon>Heliantheae alliance</taxon>
        <taxon>Millerieae</taxon>
        <taxon>Smallanthus</taxon>
    </lineage>
</organism>
<accession>A0ACB9IK86</accession>